<dbReference type="InterPro" id="IPR000772">
    <property type="entry name" value="Ricin_B_lectin"/>
</dbReference>
<proteinExistence type="predicted"/>
<organism evidence="3 4">
    <name type="scientific">Kibdelosporangium lantanae</name>
    <dbReference type="NCBI Taxonomy" id="1497396"/>
    <lineage>
        <taxon>Bacteria</taxon>
        <taxon>Bacillati</taxon>
        <taxon>Actinomycetota</taxon>
        <taxon>Actinomycetes</taxon>
        <taxon>Pseudonocardiales</taxon>
        <taxon>Pseudonocardiaceae</taxon>
        <taxon>Kibdelosporangium</taxon>
    </lineage>
</organism>
<name>A0ABW3MDJ2_9PSEU</name>
<dbReference type="EMBL" id="JBHTIS010001375">
    <property type="protein sequence ID" value="MFD1048052.1"/>
    <property type="molecule type" value="Genomic_DNA"/>
</dbReference>
<keyword evidence="4" id="KW-1185">Reference proteome</keyword>
<dbReference type="Proteomes" id="UP001597045">
    <property type="component" value="Unassembled WGS sequence"/>
</dbReference>
<comment type="caution">
    <text evidence="3">The sequence shown here is derived from an EMBL/GenBank/DDBJ whole genome shotgun (WGS) entry which is preliminary data.</text>
</comment>
<evidence type="ECO:0000313" key="3">
    <source>
        <dbReference type="EMBL" id="MFD1048052.1"/>
    </source>
</evidence>
<dbReference type="PROSITE" id="PS50231">
    <property type="entry name" value="RICIN_B_LECTIN"/>
    <property type="match status" value="1"/>
</dbReference>
<protein>
    <submittedName>
        <fullName evidence="3">RICIN domain-containing protein</fullName>
    </submittedName>
</protein>
<evidence type="ECO:0000313" key="4">
    <source>
        <dbReference type="Proteomes" id="UP001597045"/>
    </source>
</evidence>
<evidence type="ECO:0000256" key="1">
    <source>
        <dbReference type="SAM" id="SignalP"/>
    </source>
</evidence>
<reference evidence="4" key="1">
    <citation type="journal article" date="2019" name="Int. J. Syst. Evol. Microbiol.">
        <title>The Global Catalogue of Microorganisms (GCM) 10K type strain sequencing project: providing services to taxonomists for standard genome sequencing and annotation.</title>
        <authorList>
            <consortium name="The Broad Institute Genomics Platform"/>
            <consortium name="The Broad Institute Genome Sequencing Center for Infectious Disease"/>
            <person name="Wu L."/>
            <person name="Ma J."/>
        </authorList>
    </citation>
    <scope>NUCLEOTIDE SEQUENCE [LARGE SCALE GENOMIC DNA]</scope>
    <source>
        <strain evidence="4">JCM 31486</strain>
    </source>
</reference>
<dbReference type="Gene3D" id="2.80.10.50">
    <property type="match status" value="1"/>
</dbReference>
<keyword evidence="1" id="KW-0732">Signal</keyword>
<dbReference type="SUPFAM" id="SSF50370">
    <property type="entry name" value="Ricin B-like lectins"/>
    <property type="match status" value="1"/>
</dbReference>
<feature type="signal peptide" evidence="1">
    <location>
        <begin position="1"/>
        <end position="24"/>
    </location>
</feature>
<feature type="domain" description="Ricin B lectin" evidence="2">
    <location>
        <begin position="31"/>
        <end position="155"/>
    </location>
</feature>
<dbReference type="CDD" id="cd00161">
    <property type="entry name" value="beta-trefoil_Ricin-like"/>
    <property type="match status" value="1"/>
</dbReference>
<accession>A0ABW3MDJ2</accession>
<dbReference type="Pfam" id="PF00652">
    <property type="entry name" value="Ricin_B_lectin"/>
    <property type="match status" value="1"/>
</dbReference>
<dbReference type="InterPro" id="IPR035992">
    <property type="entry name" value="Ricin_B-like_lectins"/>
</dbReference>
<evidence type="ECO:0000259" key="2">
    <source>
        <dbReference type="Pfam" id="PF00652"/>
    </source>
</evidence>
<sequence>MRKLILAIVTVLSAVTLIAPAASAAPQLYGYQIRSYHTGKCLRTVHPVDREPVIQNTCESAGDGTDYQHWYFERIGSNGTGTYFRIRNKDNMCMVVQGQAVGSPAFITPCGDFIDQYFYDVIDIRGFHQLVDYNSGDCLATNGTNVGDHAYQLYCLKPDGTFTTFPEVEWDLI</sequence>
<gene>
    <name evidence="3" type="ORF">ACFQ1S_22180</name>
</gene>
<feature type="chain" id="PRO_5045929295" evidence="1">
    <location>
        <begin position="25"/>
        <end position="173"/>
    </location>
</feature>